<evidence type="ECO:0000256" key="1">
    <source>
        <dbReference type="ARBA" id="ARBA00023015"/>
    </source>
</evidence>
<dbReference type="InterPro" id="IPR036388">
    <property type="entry name" value="WH-like_DNA-bd_sf"/>
</dbReference>
<keyword evidence="1" id="KW-0805">Transcription regulation</keyword>
<dbReference type="Gene3D" id="1.20.120.530">
    <property type="entry name" value="GntR ligand-binding domain-like"/>
    <property type="match status" value="1"/>
</dbReference>
<accession>A0ABP4IH55</accession>
<sequence length="259" mass="28497">MSSSAGTTTGRSRRPGPPKRDGRLAGVRRVSVVDELVEQMTRKIVTGVWPAGTMLPSLREFAADTGTSMLTVREAVRTLQARGWVETRQGVGTVVLEVEHDGRFVPWSLGASDVSEYVEMVEAREAIESAIVDLAAQRRTDAQLTRLDELLDAMFEAGTDIPRFLAADGEFHIVLAEAAHNRILLRNMLAIRSPMRRLMANRLEAEIADRGDLVRSHADHRDMVESVRGRDPRAGRAALGRMSERARLHLDALGPADDG</sequence>
<evidence type="ECO:0000256" key="2">
    <source>
        <dbReference type="ARBA" id="ARBA00023125"/>
    </source>
</evidence>
<evidence type="ECO:0000313" key="6">
    <source>
        <dbReference type="EMBL" id="GAA1390410.1"/>
    </source>
</evidence>
<reference evidence="7" key="1">
    <citation type="journal article" date="2019" name="Int. J. Syst. Evol. Microbiol.">
        <title>The Global Catalogue of Microorganisms (GCM) 10K type strain sequencing project: providing services to taxonomists for standard genome sequencing and annotation.</title>
        <authorList>
            <consortium name="The Broad Institute Genomics Platform"/>
            <consortium name="The Broad Institute Genome Sequencing Center for Infectious Disease"/>
            <person name="Wu L."/>
            <person name="Ma J."/>
        </authorList>
    </citation>
    <scope>NUCLEOTIDE SEQUENCE [LARGE SCALE GENOMIC DNA]</scope>
    <source>
        <strain evidence="7">JCM 11896</strain>
    </source>
</reference>
<dbReference type="PANTHER" id="PTHR43537">
    <property type="entry name" value="TRANSCRIPTIONAL REGULATOR, GNTR FAMILY"/>
    <property type="match status" value="1"/>
</dbReference>
<dbReference type="EMBL" id="BAAAJK010000011">
    <property type="protein sequence ID" value="GAA1390410.1"/>
    <property type="molecule type" value="Genomic_DNA"/>
</dbReference>
<dbReference type="Pfam" id="PF07729">
    <property type="entry name" value="FCD"/>
    <property type="match status" value="1"/>
</dbReference>
<evidence type="ECO:0000256" key="4">
    <source>
        <dbReference type="SAM" id="MobiDB-lite"/>
    </source>
</evidence>
<dbReference type="PROSITE" id="PS50949">
    <property type="entry name" value="HTH_GNTR"/>
    <property type="match status" value="1"/>
</dbReference>
<dbReference type="SMART" id="SM00345">
    <property type="entry name" value="HTH_GNTR"/>
    <property type="match status" value="1"/>
</dbReference>
<keyword evidence="3" id="KW-0804">Transcription</keyword>
<dbReference type="InterPro" id="IPR036390">
    <property type="entry name" value="WH_DNA-bd_sf"/>
</dbReference>
<feature type="region of interest" description="Disordered" evidence="4">
    <location>
        <begin position="1"/>
        <end position="24"/>
    </location>
</feature>
<dbReference type="Pfam" id="PF00392">
    <property type="entry name" value="GntR"/>
    <property type="match status" value="1"/>
</dbReference>
<organism evidence="6 7">
    <name type="scientific">Pseudonocardia kongjuensis</name>
    <dbReference type="NCBI Taxonomy" id="102227"/>
    <lineage>
        <taxon>Bacteria</taxon>
        <taxon>Bacillati</taxon>
        <taxon>Actinomycetota</taxon>
        <taxon>Actinomycetes</taxon>
        <taxon>Pseudonocardiales</taxon>
        <taxon>Pseudonocardiaceae</taxon>
        <taxon>Pseudonocardia</taxon>
    </lineage>
</organism>
<keyword evidence="2" id="KW-0238">DNA-binding</keyword>
<feature type="compositionally biased region" description="Low complexity" evidence="4">
    <location>
        <begin position="1"/>
        <end position="10"/>
    </location>
</feature>
<dbReference type="SUPFAM" id="SSF48008">
    <property type="entry name" value="GntR ligand-binding domain-like"/>
    <property type="match status" value="1"/>
</dbReference>
<evidence type="ECO:0000313" key="7">
    <source>
        <dbReference type="Proteomes" id="UP001501414"/>
    </source>
</evidence>
<dbReference type="CDD" id="cd07377">
    <property type="entry name" value="WHTH_GntR"/>
    <property type="match status" value="1"/>
</dbReference>
<dbReference type="InterPro" id="IPR008920">
    <property type="entry name" value="TF_FadR/GntR_C"/>
</dbReference>
<dbReference type="Proteomes" id="UP001501414">
    <property type="component" value="Unassembled WGS sequence"/>
</dbReference>
<proteinExistence type="predicted"/>
<comment type="caution">
    <text evidence="6">The sequence shown here is derived from an EMBL/GenBank/DDBJ whole genome shotgun (WGS) entry which is preliminary data.</text>
</comment>
<dbReference type="InterPro" id="IPR000524">
    <property type="entry name" value="Tscrpt_reg_HTH_GntR"/>
</dbReference>
<dbReference type="InterPro" id="IPR011711">
    <property type="entry name" value="GntR_C"/>
</dbReference>
<dbReference type="SUPFAM" id="SSF46785">
    <property type="entry name" value="Winged helix' DNA-binding domain"/>
    <property type="match status" value="1"/>
</dbReference>
<name>A0ABP4IH55_9PSEU</name>
<protein>
    <submittedName>
        <fullName evidence="6">FadR/GntR family transcriptional regulator</fullName>
    </submittedName>
</protein>
<evidence type="ECO:0000259" key="5">
    <source>
        <dbReference type="PROSITE" id="PS50949"/>
    </source>
</evidence>
<dbReference type="PANTHER" id="PTHR43537:SF5">
    <property type="entry name" value="UXU OPERON TRANSCRIPTIONAL REGULATOR"/>
    <property type="match status" value="1"/>
</dbReference>
<gene>
    <name evidence="6" type="ORF">GCM10009613_30940</name>
</gene>
<feature type="domain" description="HTH gntR-type" evidence="5">
    <location>
        <begin position="30"/>
        <end position="98"/>
    </location>
</feature>
<keyword evidence="7" id="KW-1185">Reference proteome</keyword>
<evidence type="ECO:0000256" key="3">
    <source>
        <dbReference type="ARBA" id="ARBA00023163"/>
    </source>
</evidence>
<dbReference type="RefSeq" id="WP_344022916.1">
    <property type="nucleotide sequence ID" value="NZ_BAAAJK010000011.1"/>
</dbReference>
<dbReference type="Gene3D" id="1.10.10.10">
    <property type="entry name" value="Winged helix-like DNA-binding domain superfamily/Winged helix DNA-binding domain"/>
    <property type="match status" value="1"/>
</dbReference>
<dbReference type="SMART" id="SM00895">
    <property type="entry name" value="FCD"/>
    <property type="match status" value="1"/>
</dbReference>